<dbReference type="Gramene" id="ERN06102">
    <property type="protein sequence ID" value="ERN06102"/>
    <property type="gene ID" value="AMTR_s00016p00044380"/>
</dbReference>
<protein>
    <submittedName>
        <fullName evidence="1">Uncharacterized protein</fullName>
    </submittedName>
</protein>
<gene>
    <name evidence="1" type="ORF">AMTR_s00016p00044380</name>
</gene>
<dbReference type="HOGENOM" id="CLU_3109115_0_0_1"/>
<evidence type="ECO:0000313" key="2">
    <source>
        <dbReference type="Proteomes" id="UP000017836"/>
    </source>
</evidence>
<organism evidence="1 2">
    <name type="scientific">Amborella trichopoda</name>
    <dbReference type="NCBI Taxonomy" id="13333"/>
    <lineage>
        <taxon>Eukaryota</taxon>
        <taxon>Viridiplantae</taxon>
        <taxon>Streptophyta</taxon>
        <taxon>Embryophyta</taxon>
        <taxon>Tracheophyta</taxon>
        <taxon>Spermatophyta</taxon>
        <taxon>Magnoliopsida</taxon>
        <taxon>Amborellales</taxon>
        <taxon>Amborellaceae</taxon>
        <taxon>Amborella</taxon>
    </lineage>
</organism>
<proteinExistence type="predicted"/>
<name>W1P897_AMBTC</name>
<dbReference type="EMBL" id="KI393908">
    <property type="protein sequence ID" value="ERN06102.1"/>
    <property type="molecule type" value="Genomic_DNA"/>
</dbReference>
<reference evidence="2" key="1">
    <citation type="journal article" date="2013" name="Science">
        <title>The Amborella genome and the evolution of flowering plants.</title>
        <authorList>
            <consortium name="Amborella Genome Project"/>
        </authorList>
    </citation>
    <scope>NUCLEOTIDE SEQUENCE [LARGE SCALE GENOMIC DNA]</scope>
</reference>
<keyword evidence="2" id="KW-1185">Reference proteome</keyword>
<dbReference type="Proteomes" id="UP000017836">
    <property type="component" value="Unassembled WGS sequence"/>
</dbReference>
<sequence>MYVKDKYFYGASQRCGVWNPQLEVQTEYSAAATWLVNNVGNQVHFRHALLA</sequence>
<dbReference type="AlphaFoldDB" id="W1P897"/>
<accession>W1P897</accession>
<evidence type="ECO:0000313" key="1">
    <source>
        <dbReference type="EMBL" id="ERN06102.1"/>
    </source>
</evidence>